<dbReference type="Gene3D" id="3.40.33.10">
    <property type="entry name" value="CAP"/>
    <property type="match status" value="1"/>
</dbReference>
<comment type="similarity">
    <text evidence="1">Belongs to the peptidase C1 family.</text>
</comment>
<dbReference type="InterPro" id="IPR035940">
    <property type="entry name" value="CAP_sf"/>
</dbReference>
<feature type="region of interest" description="Disordered" evidence="3">
    <location>
        <begin position="383"/>
        <end position="440"/>
    </location>
</feature>
<evidence type="ECO:0000256" key="2">
    <source>
        <dbReference type="ARBA" id="ARBA00023145"/>
    </source>
</evidence>
<feature type="compositionally biased region" description="Low complexity" evidence="3">
    <location>
        <begin position="415"/>
        <end position="435"/>
    </location>
</feature>
<evidence type="ECO:0000259" key="5">
    <source>
        <dbReference type="SMART" id="SM00645"/>
    </source>
</evidence>
<dbReference type="SUPFAM" id="SSF55797">
    <property type="entry name" value="PR-1-like"/>
    <property type="match status" value="1"/>
</dbReference>
<dbReference type="PRINTS" id="PR00705">
    <property type="entry name" value="PAPAIN"/>
</dbReference>
<dbReference type="SMART" id="SM00198">
    <property type="entry name" value="SCP"/>
    <property type="match status" value="1"/>
</dbReference>
<dbReference type="GO" id="GO:0006508">
    <property type="term" value="P:proteolysis"/>
    <property type="evidence" value="ECO:0007669"/>
    <property type="project" value="InterPro"/>
</dbReference>
<keyword evidence="2" id="KW-0865">Zymogen</keyword>
<dbReference type="InterPro" id="IPR000169">
    <property type="entry name" value="Pept_cys_AS"/>
</dbReference>
<dbReference type="Proteomes" id="UP000332933">
    <property type="component" value="Unassembled WGS sequence"/>
</dbReference>
<dbReference type="InterPro" id="IPR039417">
    <property type="entry name" value="Peptidase_C1A_papain-like"/>
</dbReference>
<protein>
    <submittedName>
        <fullName evidence="7">Aste57867_17794 protein</fullName>
    </submittedName>
</protein>
<accession>A0A485LC49</accession>
<dbReference type="GO" id="GO:0008234">
    <property type="term" value="F:cysteine-type peptidase activity"/>
    <property type="evidence" value="ECO:0007669"/>
    <property type="project" value="InterPro"/>
</dbReference>
<dbReference type="PROSITE" id="PS00139">
    <property type="entry name" value="THIOL_PROTEASE_CYS"/>
    <property type="match status" value="1"/>
</dbReference>
<dbReference type="InterPro" id="IPR000668">
    <property type="entry name" value="Peptidase_C1A_C"/>
</dbReference>
<dbReference type="OrthoDB" id="74227at2759"/>
<evidence type="ECO:0000259" key="4">
    <source>
        <dbReference type="SMART" id="SM00198"/>
    </source>
</evidence>
<dbReference type="Gene3D" id="3.90.70.10">
    <property type="entry name" value="Cysteine proteinases"/>
    <property type="match status" value="1"/>
</dbReference>
<dbReference type="SUPFAM" id="SSF54001">
    <property type="entry name" value="Cysteine proteinases"/>
    <property type="match status" value="2"/>
</dbReference>
<keyword evidence="8" id="KW-1185">Reference proteome</keyword>
<name>A0A485LC49_9STRA</name>
<reference evidence="6" key="2">
    <citation type="submission" date="2019-06" db="EMBL/GenBank/DDBJ databases">
        <title>Genomics analysis of Aphanomyces spp. identifies a new class of oomycete effector associated with host adaptation.</title>
        <authorList>
            <person name="Gaulin E."/>
        </authorList>
    </citation>
    <scope>NUCLEOTIDE SEQUENCE</scope>
    <source>
        <strain evidence="6">CBS 578.67</strain>
    </source>
</reference>
<dbReference type="AlphaFoldDB" id="A0A485LC49"/>
<dbReference type="EMBL" id="VJMH01006296">
    <property type="protein sequence ID" value="KAF0690863.1"/>
    <property type="molecule type" value="Genomic_DNA"/>
</dbReference>
<feature type="domain" description="Peptidase C1A papain C-terminal" evidence="5">
    <location>
        <begin position="132"/>
        <end position="383"/>
    </location>
</feature>
<dbReference type="InterPro" id="IPR038765">
    <property type="entry name" value="Papain-like_cys_pep_sf"/>
</dbReference>
<reference evidence="7 8" key="1">
    <citation type="submission" date="2019-03" db="EMBL/GenBank/DDBJ databases">
        <authorList>
            <person name="Gaulin E."/>
            <person name="Dumas B."/>
        </authorList>
    </citation>
    <scope>NUCLEOTIDE SEQUENCE [LARGE SCALE GENOMIC DNA]</scope>
    <source>
        <strain evidence="7">CBS 568.67</strain>
    </source>
</reference>
<dbReference type="SMART" id="SM00645">
    <property type="entry name" value="Pept_C1"/>
    <property type="match status" value="1"/>
</dbReference>
<evidence type="ECO:0000256" key="1">
    <source>
        <dbReference type="ARBA" id="ARBA00008455"/>
    </source>
</evidence>
<gene>
    <name evidence="7" type="primary">Aste57867_17794</name>
    <name evidence="6" type="ORF">As57867_017733</name>
    <name evidence="7" type="ORF">ASTE57867_17794</name>
</gene>
<dbReference type="InterPro" id="IPR014044">
    <property type="entry name" value="CAP_dom"/>
</dbReference>
<feature type="domain" description="SCP" evidence="4">
    <location>
        <begin position="438"/>
        <end position="568"/>
    </location>
</feature>
<proteinExistence type="inferred from homology"/>
<evidence type="ECO:0000313" key="6">
    <source>
        <dbReference type="EMBL" id="KAF0690863.1"/>
    </source>
</evidence>
<dbReference type="InterPro" id="IPR013128">
    <property type="entry name" value="Peptidase_C1A"/>
</dbReference>
<evidence type="ECO:0000313" key="7">
    <source>
        <dbReference type="EMBL" id="VFT94538.1"/>
    </source>
</evidence>
<sequence>MKLKPTSLLLASSTVVASHHAYSALSPSDQSVIAAQLAKWMTLYGPIARANGFLPPQTESLTADSHSDDELERFHATLVDVDDAQRLNPEAYFSPFNQFALLTLDEFKRMLEDSFAGQNTTEAAPLDATPDLASDVDWATSKCNPPMKNQGGCGSCWAFASVGTVEFAHCLATDELLDLSEQQLVSCEKKSYGCGGGYPRYAIDWMQNGVCTEADYPYTSGKSGNTGTCNSSCSKRQLSIGKTKQTSGESSLMTVLNTQPASVMVEAGNSVWRNYKSGLVTHCPGAQSDHVVIAVGYGSKNGDYFKIKNSWGSQGLRGLGVCGLGHTWQAWQDGTHIRPHRYNYFKIKNSWGSQWGENGYMYLKRGGGGKGMCNVAEGISYPELTGSPKPTSSTPPVPTSATPSPTKKTRKPKTSRPSPTTDSPTATPSTITPPSGRGMKDQLMYQTNKLRAAHQVDPMAWDDSLADKVQAFASTCPGFNHGGPDGSQNLAYNFPCGDGQTSCMKILGAAWMWYEAEEKDWNFQTHKCNGVWANCGHFSNLMNKNHKAMGCGWSNCANGNYVWCNYVASGKEDTVFPPLQGMTKDELYKTLTE</sequence>
<dbReference type="Pfam" id="PF00188">
    <property type="entry name" value="CAP"/>
    <property type="match status" value="1"/>
</dbReference>
<dbReference type="CDD" id="cd05380">
    <property type="entry name" value="CAP_euk"/>
    <property type="match status" value="1"/>
</dbReference>
<evidence type="ECO:0000256" key="3">
    <source>
        <dbReference type="SAM" id="MobiDB-lite"/>
    </source>
</evidence>
<dbReference type="CDD" id="cd02248">
    <property type="entry name" value="Peptidase_C1A"/>
    <property type="match status" value="1"/>
</dbReference>
<dbReference type="Gene3D" id="2.40.50.170">
    <property type="entry name" value="Cysteine proteinases. Chain C"/>
    <property type="match status" value="1"/>
</dbReference>
<organism evidence="7 8">
    <name type="scientific">Aphanomyces stellatus</name>
    <dbReference type="NCBI Taxonomy" id="120398"/>
    <lineage>
        <taxon>Eukaryota</taxon>
        <taxon>Sar</taxon>
        <taxon>Stramenopiles</taxon>
        <taxon>Oomycota</taxon>
        <taxon>Saprolegniomycetes</taxon>
        <taxon>Saprolegniales</taxon>
        <taxon>Verrucalvaceae</taxon>
        <taxon>Aphanomyces</taxon>
    </lineage>
</organism>
<evidence type="ECO:0000313" key="8">
    <source>
        <dbReference type="Proteomes" id="UP000332933"/>
    </source>
</evidence>
<dbReference type="PANTHER" id="PTHR12411">
    <property type="entry name" value="CYSTEINE PROTEASE FAMILY C1-RELATED"/>
    <property type="match status" value="1"/>
</dbReference>
<dbReference type="Pfam" id="PF00112">
    <property type="entry name" value="Peptidase_C1"/>
    <property type="match status" value="2"/>
</dbReference>
<dbReference type="EMBL" id="CAADRA010006317">
    <property type="protein sequence ID" value="VFT94538.1"/>
    <property type="molecule type" value="Genomic_DNA"/>
</dbReference>